<dbReference type="RefSeq" id="WP_283764937.1">
    <property type="nucleotide sequence ID" value="NZ_JAQOSO010000001.1"/>
</dbReference>
<keyword evidence="2" id="KW-1133">Transmembrane helix</keyword>
<name>A0ABT7B1K6_9CYAN</name>
<feature type="region of interest" description="Disordered" evidence="1">
    <location>
        <begin position="276"/>
        <end position="296"/>
    </location>
</feature>
<dbReference type="EMBL" id="JAQOSO010000001">
    <property type="protein sequence ID" value="MDJ1172549.1"/>
    <property type="molecule type" value="Genomic_DNA"/>
</dbReference>
<proteinExistence type="predicted"/>
<reference evidence="3 4" key="1">
    <citation type="submission" date="2023-01" db="EMBL/GenBank/DDBJ databases">
        <title>Novel diversity within Roseofilum (Cyanobacteria; Desertifilaceae) from marine benthic mats with descriptions of four novel species.</title>
        <authorList>
            <person name="Wang Y."/>
            <person name="Berthold D.E."/>
            <person name="Hu J."/>
            <person name="Lefler F.W."/>
            <person name="Laughinghouse H.D. IV."/>
        </authorList>
    </citation>
    <scope>NUCLEOTIDE SEQUENCE [LARGE SCALE GENOMIC DNA]</scope>
    <source>
        <strain evidence="3 4">BLCC-M114</strain>
    </source>
</reference>
<accession>A0ABT7B1K6</accession>
<sequence length="641" mass="70608">MKDKKYYIVWLSTILLSGLTSKASFGFTIIPAQPGASEFYRRESYYTVDNIVGKTELDTRLWWDPNTWNDTVGGVTEIKRGGTGEFLRRLTQWSLVESSPEYTWSFLPAENDLEGSFEIVTNQACGLIDHCGGASTPISPIDSFLRGVGSLFHVKYHPGQNDPMPGEGKLHWIQMVQANYSPDNKFPSNLLPRFPVVKIDNFPGSDTPYYDIPGSRVAGEDFLMDQPYKGSRATARTNHYFNAQLYLVEEITPPESKKREVKIYNGIRWGWKNQVSEKKQDQNPVCPPGSEPNLASNNSDSLVASNSSECVVAKKFSESLSSGIEEDNFNLDGLTPGATFYAWINNDLPSNQCNPNTYLSGYDDEGYFLGADDNSSHLGDGFASSVLGTVSSNGRINLSVKAADGGRRGEDEGNYELYVNVFNTEDFPIGTGNEDNNNGSIALGGSGGGGIIVGGSGGGGVIFGNPDGGNIEDTPGRTQQNPILPSRIDSDGWQHFSNVPGCRWYDPPIEKGFEFVATDNTLFTEILDFPVGEDDLFTVMVDDLILGEFSPGDRVDFLSLLGSGVSRFKVTDIDYFIGDTEETYFPIQLAFDKNVGSFKMRPIVTEEEKKKQKVPESNSVWGLIGLGVFGVWKFMVLRNRK</sequence>
<comment type="caution">
    <text evidence="3">The sequence shown here is derived from an EMBL/GenBank/DDBJ whole genome shotgun (WGS) entry which is preliminary data.</text>
</comment>
<dbReference type="Proteomes" id="UP001235849">
    <property type="component" value="Unassembled WGS sequence"/>
</dbReference>
<keyword evidence="2" id="KW-0472">Membrane</keyword>
<keyword evidence="2" id="KW-0812">Transmembrane</keyword>
<feature type="transmembrane region" description="Helical" evidence="2">
    <location>
        <begin position="619"/>
        <end position="637"/>
    </location>
</feature>
<protein>
    <submittedName>
        <fullName evidence="3">Uncharacterized protein</fullName>
    </submittedName>
</protein>
<evidence type="ECO:0000313" key="4">
    <source>
        <dbReference type="Proteomes" id="UP001235849"/>
    </source>
</evidence>
<evidence type="ECO:0000313" key="3">
    <source>
        <dbReference type="EMBL" id="MDJ1172549.1"/>
    </source>
</evidence>
<keyword evidence="4" id="KW-1185">Reference proteome</keyword>
<gene>
    <name evidence="3" type="ORF">PMG25_00405</name>
</gene>
<organism evidence="3 4">
    <name type="scientific">Roseofilum capinflatum BLCC-M114</name>
    <dbReference type="NCBI Taxonomy" id="3022440"/>
    <lineage>
        <taxon>Bacteria</taxon>
        <taxon>Bacillati</taxon>
        <taxon>Cyanobacteriota</taxon>
        <taxon>Cyanophyceae</taxon>
        <taxon>Desertifilales</taxon>
        <taxon>Desertifilaceae</taxon>
        <taxon>Roseofilum</taxon>
        <taxon>Roseofilum capinflatum</taxon>
    </lineage>
</organism>
<evidence type="ECO:0000256" key="1">
    <source>
        <dbReference type="SAM" id="MobiDB-lite"/>
    </source>
</evidence>
<evidence type="ECO:0000256" key="2">
    <source>
        <dbReference type="SAM" id="Phobius"/>
    </source>
</evidence>